<name>A0A6G9GVZ2_9ACTN</name>
<dbReference type="RefSeq" id="WP_167026233.1">
    <property type="nucleotide sequence ID" value="NZ_CP050177.1"/>
</dbReference>
<sequence length="99" mass="10907">MAQNDGTMIVTYTRLDDAARDIKTQADRLDQSLKAIQAKIRSVSDLWEGEAREAYNGAQAKWDKDAMAIHTALLQISRAVQEAAPAYKAGDQKAASNFH</sequence>
<accession>A0A6G9GVZ2</accession>
<comment type="similarity">
    <text evidence="1">Belongs to the WXG100 family.</text>
</comment>
<evidence type="ECO:0000313" key="2">
    <source>
        <dbReference type="EMBL" id="QIQ02364.1"/>
    </source>
</evidence>
<gene>
    <name evidence="2" type="ORF">HA039_08625</name>
</gene>
<reference evidence="2 3" key="1">
    <citation type="submission" date="2020-03" db="EMBL/GenBank/DDBJ databases">
        <title>A novel species.</title>
        <authorList>
            <person name="Gao J."/>
        </authorList>
    </citation>
    <scope>NUCLEOTIDE SEQUENCE [LARGE SCALE GENOMIC DNA]</scope>
    <source>
        <strain evidence="2 3">QMT-12</strain>
    </source>
</reference>
<dbReference type="InterPro" id="IPR010310">
    <property type="entry name" value="T7SS_ESAT-6-like"/>
</dbReference>
<dbReference type="Pfam" id="PF06013">
    <property type="entry name" value="WXG100"/>
    <property type="match status" value="1"/>
</dbReference>
<dbReference type="NCBIfam" id="TIGR03930">
    <property type="entry name" value="WXG100_ESAT6"/>
    <property type="match status" value="1"/>
</dbReference>
<organism evidence="2 3">
    <name type="scientific">Streptomyces liangshanensis</name>
    <dbReference type="NCBI Taxonomy" id="2717324"/>
    <lineage>
        <taxon>Bacteria</taxon>
        <taxon>Bacillati</taxon>
        <taxon>Actinomycetota</taxon>
        <taxon>Actinomycetes</taxon>
        <taxon>Kitasatosporales</taxon>
        <taxon>Streptomycetaceae</taxon>
        <taxon>Streptomyces</taxon>
    </lineage>
</organism>
<protein>
    <recommendedName>
        <fullName evidence="1">ESAT-6-like protein</fullName>
    </recommendedName>
</protein>
<evidence type="ECO:0000256" key="1">
    <source>
        <dbReference type="RuleBase" id="RU362001"/>
    </source>
</evidence>
<dbReference type="InterPro" id="IPR036689">
    <property type="entry name" value="ESAT-6-like_sf"/>
</dbReference>
<dbReference type="KEGG" id="slia:HA039_08625"/>
<dbReference type="Gene3D" id="1.10.287.1060">
    <property type="entry name" value="ESAT-6-like"/>
    <property type="match status" value="1"/>
</dbReference>
<keyword evidence="3" id="KW-1185">Reference proteome</keyword>
<dbReference type="Proteomes" id="UP000501179">
    <property type="component" value="Chromosome"/>
</dbReference>
<evidence type="ECO:0000313" key="3">
    <source>
        <dbReference type="Proteomes" id="UP000501179"/>
    </source>
</evidence>
<proteinExistence type="inferred from homology"/>
<dbReference type="SUPFAM" id="SSF140453">
    <property type="entry name" value="EsxAB dimer-like"/>
    <property type="match status" value="1"/>
</dbReference>
<dbReference type="AlphaFoldDB" id="A0A6G9GVZ2"/>
<dbReference type="EMBL" id="CP050177">
    <property type="protein sequence ID" value="QIQ02364.1"/>
    <property type="molecule type" value="Genomic_DNA"/>
</dbReference>